<feature type="compositionally biased region" description="Basic and acidic residues" evidence="1">
    <location>
        <begin position="174"/>
        <end position="191"/>
    </location>
</feature>
<feature type="compositionally biased region" description="Basic residues" evidence="1">
    <location>
        <begin position="756"/>
        <end position="768"/>
    </location>
</feature>
<feature type="compositionally biased region" description="Basic and acidic residues" evidence="1">
    <location>
        <begin position="837"/>
        <end position="856"/>
    </location>
</feature>
<feature type="compositionally biased region" description="Polar residues" evidence="1">
    <location>
        <begin position="459"/>
        <end position="475"/>
    </location>
</feature>
<organism evidence="2">
    <name type="scientific">Ditylum brightwellii</name>
    <dbReference type="NCBI Taxonomy" id="49249"/>
    <lineage>
        <taxon>Eukaryota</taxon>
        <taxon>Sar</taxon>
        <taxon>Stramenopiles</taxon>
        <taxon>Ochrophyta</taxon>
        <taxon>Bacillariophyta</taxon>
        <taxon>Mediophyceae</taxon>
        <taxon>Lithodesmiophycidae</taxon>
        <taxon>Lithodesmiales</taxon>
        <taxon>Lithodesmiaceae</taxon>
        <taxon>Ditylum</taxon>
    </lineage>
</organism>
<feature type="region of interest" description="Disordered" evidence="1">
    <location>
        <begin position="459"/>
        <end position="478"/>
    </location>
</feature>
<feature type="region of interest" description="Disordered" evidence="1">
    <location>
        <begin position="230"/>
        <end position="269"/>
    </location>
</feature>
<feature type="compositionally biased region" description="Polar residues" evidence="1">
    <location>
        <begin position="246"/>
        <end position="269"/>
    </location>
</feature>
<name>A0A7S4QSS0_9STRA</name>
<protein>
    <submittedName>
        <fullName evidence="2">Uncharacterized protein</fullName>
    </submittedName>
</protein>
<gene>
    <name evidence="2" type="ORF">DBRI00130_LOCUS7406</name>
</gene>
<evidence type="ECO:0000313" key="2">
    <source>
        <dbReference type="EMBL" id="CAE4592883.1"/>
    </source>
</evidence>
<evidence type="ECO:0000256" key="1">
    <source>
        <dbReference type="SAM" id="MobiDB-lite"/>
    </source>
</evidence>
<dbReference type="AlphaFoldDB" id="A0A7S4QSS0"/>
<feature type="region of interest" description="Disordered" evidence="1">
    <location>
        <begin position="745"/>
        <end position="856"/>
    </location>
</feature>
<feature type="compositionally biased region" description="Low complexity" evidence="1">
    <location>
        <begin position="192"/>
        <end position="204"/>
    </location>
</feature>
<accession>A0A7S4QSS0</accession>
<dbReference type="EMBL" id="HBNS01009185">
    <property type="protein sequence ID" value="CAE4592883.1"/>
    <property type="molecule type" value="Transcribed_RNA"/>
</dbReference>
<proteinExistence type="predicted"/>
<reference evidence="2" key="1">
    <citation type="submission" date="2021-01" db="EMBL/GenBank/DDBJ databases">
        <authorList>
            <person name="Corre E."/>
            <person name="Pelletier E."/>
            <person name="Niang G."/>
            <person name="Scheremetjew M."/>
            <person name="Finn R."/>
            <person name="Kale V."/>
            <person name="Holt S."/>
            <person name="Cochrane G."/>
            <person name="Meng A."/>
            <person name="Brown T."/>
            <person name="Cohen L."/>
        </authorList>
    </citation>
    <scope>NUCLEOTIDE SEQUENCE</scope>
    <source>
        <strain evidence="2">GSO104</strain>
    </source>
</reference>
<feature type="region of interest" description="Disordered" evidence="1">
    <location>
        <begin position="174"/>
        <end position="204"/>
    </location>
</feature>
<sequence length="856" mass="96219">MSDVQSWNFWQGRQRGYHDLKAMLLLSVPLEKNYSEQEKHADNLPPTLPEHDARDIGKMAMDGFASVFHWTTILLQWVIKLRWANHHSHSSSRFHDKPTTKRDNETMVSFKESQLLFSWKDISGDDKLSIAVNFISAHYKVFSAGLIHSTEYDEKMGLSRPLLPRNISLLHRKGNDRYSRDESEKYKERQSMQHSSSLLQLPHKSSTTSMPKLFQLAYACASTVKITDDPTTKSLSLQDGRKEKGTVSTSIESKSNDKSQTLPKVSLTSGQRQQQQKYLNAVYATFIDELSRCEDATLACQILDILSILSSTEPNLTLKTLKMSWESLRTVYTTCPNSSLSFSKICTSFSSTLRCFSPWQGCIPCLPDAFSRIANNSNVFQNPAVKGDITLEDMAVHSLLKSMSNSSRAFEQCEVMKHLLLTYWGLSTRMNGQEENLYKDMNIFLESLQSVLCSVNTGTDSSQSKMKENSTMTKSSRSRKIGMQCDGRIHGKNKESAKCSESHIPSLSGRSFPVFFELLLKMIICSFALSTPTTKKANKSTIELDIIDSSMGKVRANNPFRHLQNLMVLFGELLGLFASKYKLFPQRVVLIVIKACTLMVKVCDHQLQNCVQWRNSQPLKPKATSKCSPGDLASVEFLQLIIDCMASNCIGKVALFCQSLQRQSQGGKSLDVCTTESFTRALGGSVDLVGKSWEFASHFRAVSTLMLRCEKLADSLQSTALSHDLSSPRIFERKCKVMSTREEAPINDCGSDKSAQTRRKSRKEKKERRSIPYTMFNKSMNDNGAEDSECEIQNENFSENDSKESTANDSVADDESISFASSDSDSDSDSFGAVGDWGKKDDRKNLLPLELERDKV</sequence>